<name>A0A179D1V9_9BACT</name>
<dbReference type="Gene3D" id="3.30.1330.130">
    <property type="match status" value="1"/>
</dbReference>
<dbReference type="Pfam" id="PF02663">
    <property type="entry name" value="FmdE"/>
    <property type="match status" value="1"/>
</dbReference>
<accession>A0A179D1V9</accession>
<gene>
    <name evidence="2" type="ORF">TDIS_1874</name>
</gene>
<dbReference type="STRING" id="999894.TDIS_1874"/>
<evidence type="ECO:0000313" key="3">
    <source>
        <dbReference type="Proteomes" id="UP000078390"/>
    </source>
</evidence>
<organism evidence="2 3">
    <name type="scientific">Thermosulfurimonas dismutans</name>
    <dbReference type="NCBI Taxonomy" id="999894"/>
    <lineage>
        <taxon>Bacteria</taxon>
        <taxon>Pseudomonadati</taxon>
        <taxon>Thermodesulfobacteriota</taxon>
        <taxon>Thermodesulfobacteria</taxon>
        <taxon>Thermodesulfobacteriales</taxon>
        <taxon>Thermodesulfobacteriaceae</taxon>
        <taxon>Thermosulfurimonas</taxon>
    </lineage>
</organism>
<dbReference type="SUPFAM" id="SSF143555">
    <property type="entry name" value="FwdE-like"/>
    <property type="match status" value="1"/>
</dbReference>
<sequence>MLFLDLELKTIVHRHGHLCPYLAIGWRVGLVFRTYILERSLEDFSVCAYNRGCAARALELMGFPAFSEDMDEEVYSLLNARGENLLFLRTRRAFVRAPEKLRDLESKILRQIITLQEKEEYLLLFKNWIEEILSAPTYRLFRISGKEGGNYEDCNLW</sequence>
<dbReference type="AlphaFoldDB" id="A0A179D1V9"/>
<keyword evidence="3" id="KW-1185">Reference proteome</keyword>
<dbReference type="RefSeq" id="WP_068671618.1">
    <property type="nucleotide sequence ID" value="NZ_LWLG01000017.1"/>
</dbReference>
<comment type="caution">
    <text evidence="2">The sequence shown here is derived from an EMBL/GenBank/DDBJ whole genome shotgun (WGS) entry which is preliminary data.</text>
</comment>
<evidence type="ECO:0000259" key="1">
    <source>
        <dbReference type="Pfam" id="PF02663"/>
    </source>
</evidence>
<feature type="domain" description="Formylmethanofuran dehydrogenase subunit E" evidence="1">
    <location>
        <begin position="15"/>
        <end position="141"/>
    </location>
</feature>
<dbReference type="InterPro" id="IPR003814">
    <property type="entry name" value="FmdEsu_dom"/>
</dbReference>
<dbReference type="OrthoDB" id="9767940at2"/>
<reference evidence="2 3" key="1">
    <citation type="submission" date="2016-04" db="EMBL/GenBank/DDBJ databases">
        <title>Genome analysis of Thermosulfurimonas dismutans, the first thermophilic sulfur-disproportionating bacterium of the phylum Thermodesulfobacteria.</title>
        <authorList>
            <person name="Mardanov A.V."/>
            <person name="Beletsky A.V."/>
            <person name="Kadnikov V.V."/>
            <person name="Slobodkin A.I."/>
            <person name="Ravin N.V."/>
        </authorList>
    </citation>
    <scope>NUCLEOTIDE SEQUENCE [LARGE SCALE GENOMIC DNA]</scope>
    <source>
        <strain evidence="2 3">S95</strain>
    </source>
</reference>
<proteinExistence type="predicted"/>
<dbReference type="EMBL" id="LWLG01000017">
    <property type="protein sequence ID" value="OAQ20055.1"/>
    <property type="molecule type" value="Genomic_DNA"/>
</dbReference>
<dbReference type="Proteomes" id="UP000078390">
    <property type="component" value="Unassembled WGS sequence"/>
</dbReference>
<evidence type="ECO:0000313" key="2">
    <source>
        <dbReference type="EMBL" id="OAQ20055.1"/>
    </source>
</evidence>
<protein>
    <recommendedName>
        <fullName evidence="1">Formylmethanofuran dehydrogenase subunit E domain-containing protein</fullName>
    </recommendedName>
</protein>